<feature type="domain" description="Fumarylacetoacetase-like C-terminal" evidence="2">
    <location>
        <begin position="84"/>
        <end position="210"/>
    </location>
</feature>
<dbReference type="STRING" id="276.THFILI_01655"/>
<reference evidence="3 4" key="1">
    <citation type="journal article" date="2015" name="Genome Announc.">
        <title>Draft Genome Sequence of the Thermophile Thermus filiformis ATCC 43280, Producer of Carotenoid-(Di)glucoside-Branched Fatty Acid (Di)esters and Source of Hyperthermostable Enzymes of Biotechnological Interest.</title>
        <authorList>
            <person name="Mandelli F."/>
            <person name="Oliveira Ramires B."/>
            <person name="Couger M.B."/>
            <person name="Paixao D.A."/>
            <person name="Camilo C.M."/>
            <person name="Polikarpov I."/>
            <person name="Prade R."/>
            <person name="Riano-Pachon D.M."/>
            <person name="Squina F.M."/>
        </authorList>
    </citation>
    <scope>NUCLEOTIDE SEQUENCE [LARGE SCALE GENOMIC DNA]</scope>
    <source>
        <strain evidence="3 4">ATCC 43280</strain>
    </source>
</reference>
<gene>
    <name evidence="3" type="ORF">THFILI_01655</name>
</gene>
<dbReference type="Gene3D" id="3.90.850.10">
    <property type="entry name" value="Fumarylacetoacetase-like, C-terminal domain"/>
    <property type="match status" value="1"/>
</dbReference>
<evidence type="ECO:0000259" key="2">
    <source>
        <dbReference type="Pfam" id="PF01557"/>
    </source>
</evidence>
<dbReference type="EMBL" id="JPSL02000036">
    <property type="protein sequence ID" value="KGQ20978.1"/>
    <property type="molecule type" value="Genomic_DNA"/>
</dbReference>
<dbReference type="Pfam" id="PF01557">
    <property type="entry name" value="FAA_hydrolase"/>
    <property type="match status" value="1"/>
</dbReference>
<dbReference type="PATRIC" id="fig|276.5.peg.2236"/>
<dbReference type="PANTHER" id="PTHR30143:SF0">
    <property type="entry name" value="2-KETO-4-PENTENOATE HYDRATASE"/>
    <property type="match status" value="1"/>
</dbReference>
<accession>A0A0A2WME0</accession>
<dbReference type="SUPFAM" id="SSF56529">
    <property type="entry name" value="FAH"/>
    <property type="match status" value="1"/>
</dbReference>
<organism evidence="3 4">
    <name type="scientific">Thermus filiformis</name>
    <dbReference type="NCBI Taxonomy" id="276"/>
    <lineage>
        <taxon>Bacteria</taxon>
        <taxon>Thermotogati</taxon>
        <taxon>Deinococcota</taxon>
        <taxon>Deinococci</taxon>
        <taxon>Thermales</taxon>
        <taxon>Thermaceae</taxon>
        <taxon>Thermus</taxon>
    </lineage>
</organism>
<dbReference type="GO" id="GO:0008684">
    <property type="term" value="F:2-oxopent-4-enoate hydratase activity"/>
    <property type="evidence" value="ECO:0007669"/>
    <property type="project" value="TreeGrafter"/>
</dbReference>
<dbReference type="PANTHER" id="PTHR30143">
    <property type="entry name" value="ACID HYDRATASE"/>
    <property type="match status" value="1"/>
</dbReference>
<keyword evidence="1" id="KW-0456">Lyase</keyword>
<evidence type="ECO:0000313" key="3">
    <source>
        <dbReference type="EMBL" id="KGQ20978.1"/>
    </source>
</evidence>
<evidence type="ECO:0000313" key="4">
    <source>
        <dbReference type="Proteomes" id="UP000030364"/>
    </source>
</evidence>
<proteinExistence type="predicted"/>
<dbReference type="InterPro" id="IPR036663">
    <property type="entry name" value="Fumarylacetoacetase_C_sf"/>
</dbReference>
<protein>
    <submittedName>
        <fullName evidence="3">4-oxalocrotonate decarboxylase</fullName>
    </submittedName>
</protein>
<keyword evidence="4" id="KW-1185">Reference proteome</keyword>
<dbReference type="Proteomes" id="UP000030364">
    <property type="component" value="Unassembled WGS sequence"/>
</dbReference>
<dbReference type="GO" id="GO:0005737">
    <property type="term" value="C:cytoplasm"/>
    <property type="evidence" value="ECO:0007669"/>
    <property type="project" value="TreeGrafter"/>
</dbReference>
<dbReference type="InterPro" id="IPR011234">
    <property type="entry name" value="Fumarylacetoacetase-like_C"/>
</dbReference>
<dbReference type="InterPro" id="IPR050772">
    <property type="entry name" value="Hydratase-Decarb/MhpD_sf"/>
</dbReference>
<evidence type="ECO:0000256" key="1">
    <source>
        <dbReference type="ARBA" id="ARBA00023239"/>
    </source>
</evidence>
<sequence>MTLLEAVKRAREERRTLPGGRDWGVGLEGAYRVQEALFPGPLKGYKLGLVSPAKQAQMGLAEPLFGRVHPGMLWERVELSRLIQPRVEPEVAVVLKEDLPPGASFGEAYRAVGGFFLAVDVLDSVWEGYRFTAEEVVADNTSGGGFLLLPRRFSRLPRGSLRLYLNGEKVAEGPVEALGDPGERLLWLSARVGGLRAGQVVFLGSPAPAAPLGPGVLELWGEGGVLLARVS</sequence>
<dbReference type="RefSeq" id="WP_038067357.1">
    <property type="nucleotide sequence ID" value="NZ_JPSL02000036.1"/>
</dbReference>
<comment type="caution">
    <text evidence="3">The sequence shown here is derived from an EMBL/GenBank/DDBJ whole genome shotgun (WGS) entry which is preliminary data.</text>
</comment>
<dbReference type="OrthoDB" id="9792137at2"/>
<name>A0A0A2WME0_THEFI</name>
<dbReference type="AlphaFoldDB" id="A0A0A2WME0"/>